<evidence type="ECO:0000313" key="1">
    <source>
        <dbReference type="EMBL" id="KAL0164639.1"/>
    </source>
</evidence>
<reference evidence="1 2" key="1">
    <citation type="submission" date="2024-05" db="EMBL/GenBank/DDBJ databases">
        <title>Genome sequencing and assembly of Indian major carp, Cirrhinus mrigala (Hamilton, 1822).</title>
        <authorList>
            <person name="Mohindra V."/>
            <person name="Chowdhury L.M."/>
            <person name="Lal K."/>
            <person name="Jena J.K."/>
        </authorList>
    </citation>
    <scope>NUCLEOTIDE SEQUENCE [LARGE SCALE GENOMIC DNA]</scope>
    <source>
        <strain evidence="1">CM1030</strain>
        <tissue evidence="1">Blood</tissue>
    </source>
</reference>
<dbReference type="Gene3D" id="3.30.1120.160">
    <property type="match status" value="1"/>
</dbReference>
<dbReference type="Proteomes" id="UP001529510">
    <property type="component" value="Unassembled WGS sequence"/>
</dbReference>
<feature type="non-terminal residue" evidence="1">
    <location>
        <position position="1"/>
    </location>
</feature>
<feature type="non-terminal residue" evidence="1">
    <location>
        <position position="63"/>
    </location>
</feature>
<dbReference type="PANTHER" id="PTHR15711:SF10">
    <property type="entry name" value="SIGNAL-INDUCED PROLIFERATION-ASSOCIATED 1-LIKE PROTEIN 1"/>
    <property type="match status" value="1"/>
</dbReference>
<name>A0ABD0NRV1_CIRMR</name>
<dbReference type="PANTHER" id="PTHR15711">
    <property type="entry name" value="RAP GTPASE-ACTIVATING PROTEIN"/>
    <property type="match status" value="1"/>
</dbReference>
<gene>
    <name evidence="1" type="ORF">M9458_040392</name>
</gene>
<organism evidence="1 2">
    <name type="scientific">Cirrhinus mrigala</name>
    <name type="common">Mrigala</name>
    <dbReference type="NCBI Taxonomy" id="683832"/>
    <lineage>
        <taxon>Eukaryota</taxon>
        <taxon>Metazoa</taxon>
        <taxon>Chordata</taxon>
        <taxon>Craniata</taxon>
        <taxon>Vertebrata</taxon>
        <taxon>Euteleostomi</taxon>
        <taxon>Actinopterygii</taxon>
        <taxon>Neopterygii</taxon>
        <taxon>Teleostei</taxon>
        <taxon>Ostariophysi</taxon>
        <taxon>Cypriniformes</taxon>
        <taxon>Cyprinidae</taxon>
        <taxon>Labeoninae</taxon>
        <taxon>Labeonini</taxon>
        <taxon>Cirrhinus</taxon>
    </lineage>
</organism>
<proteinExistence type="predicted"/>
<dbReference type="AlphaFoldDB" id="A0ABD0NRV1"/>
<dbReference type="EMBL" id="JAMKFB020000020">
    <property type="protein sequence ID" value="KAL0164639.1"/>
    <property type="molecule type" value="Genomic_DNA"/>
</dbReference>
<evidence type="ECO:0000313" key="2">
    <source>
        <dbReference type="Proteomes" id="UP001529510"/>
    </source>
</evidence>
<accession>A0ABD0NRV1</accession>
<keyword evidence="2" id="KW-1185">Reference proteome</keyword>
<comment type="caution">
    <text evidence="1">The sequence shown here is derived from an EMBL/GenBank/DDBJ whole genome shotgun (WGS) entry which is preliminary data.</text>
</comment>
<protein>
    <submittedName>
        <fullName evidence="1">Uncharacterized protein</fullName>
    </submittedName>
</protein>
<sequence length="63" mass="6922">LTTLRGSILEDAVPSTSKHGLARGLPLKEVLEYLVPELNAHCLRLALNTPKVTEQLMKLDEQG</sequence>
<dbReference type="InterPro" id="IPR050989">
    <property type="entry name" value="Rap1_Ran_GAP"/>
</dbReference>